<evidence type="ECO:0000313" key="3">
    <source>
        <dbReference type="Proteomes" id="UP000594261"/>
    </source>
</evidence>
<dbReference type="Proteomes" id="UP000594261">
    <property type="component" value="Chromosome 1"/>
</dbReference>
<protein>
    <submittedName>
        <fullName evidence="2">Uncharacterized protein</fullName>
    </submittedName>
</protein>
<dbReference type="AlphaFoldDB" id="A0A7N2KK67"/>
<reference evidence="2 3" key="1">
    <citation type="journal article" date="2016" name="G3 (Bethesda)">
        <title>First Draft Assembly and Annotation of the Genome of a California Endemic Oak Quercus lobata Nee (Fagaceae).</title>
        <authorList>
            <person name="Sork V.L."/>
            <person name="Fitz-Gibbon S.T."/>
            <person name="Puiu D."/>
            <person name="Crepeau M."/>
            <person name="Gugger P.F."/>
            <person name="Sherman R."/>
            <person name="Stevens K."/>
            <person name="Langley C.H."/>
            <person name="Pellegrini M."/>
            <person name="Salzberg S.L."/>
        </authorList>
    </citation>
    <scope>NUCLEOTIDE SEQUENCE [LARGE SCALE GENOMIC DNA]</scope>
    <source>
        <strain evidence="2 3">cv. SW786</strain>
    </source>
</reference>
<accession>A0A7N2KK67</accession>
<dbReference type="EMBL" id="LRBV02000001">
    <property type="status" value="NOT_ANNOTATED_CDS"/>
    <property type="molecule type" value="Genomic_DNA"/>
</dbReference>
<keyword evidence="3" id="KW-1185">Reference proteome</keyword>
<organism evidence="2 3">
    <name type="scientific">Quercus lobata</name>
    <name type="common">Valley oak</name>
    <dbReference type="NCBI Taxonomy" id="97700"/>
    <lineage>
        <taxon>Eukaryota</taxon>
        <taxon>Viridiplantae</taxon>
        <taxon>Streptophyta</taxon>
        <taxon>Embryophyta</taxon>
        <taxon>Tracheophyta</taxon>
        <taxon>Spermatophyta</taxon>
        <taxon>Magnoliopsida</taxon>
        <taxon>eudicotyledons</taxon>
        <taxon>Gunneridae</taxon>
        <taxon>Pentapetalae</taxon>
        <taxon>rosids</taxon>
        <taxon>fabids</taxon>
        <taxon>Fagales</taxon>
        <taxon>Fagaceae</taxon>
        <taxon>Quercus</taxon>
    </lineage>
</organism>
<dbReference type="EnsemblPlants" id="QL01p000940:mrna">
    <property type="protein sequence ID" value="QL01p000940:mrna"/>
    <property type="gene ID" value="QL01p000940"/>
</dbReference>
<dbReference type="InParanoid" id="A0A7N2KK67"/>
<feature type="region of interest" description="Disordered" evidence="1">
    <location>
        <begin position="78"/>
        <end position="140"/>
    </location>
</feature>
<evidence type="ECO:0000313" key="2">
    <source>
        <dbReference type="EnsemblPlants" id="QL01p000940:mrna"/>
    </source>
</evidence>
<evidence type="ECO:0000256" key="1">
    <source>
        <dbReference type="SAM" id="MobiDB-lite"/>
    </source>
</evidence>
<sequence>MSVCAGIVTAAHTSADLTKSKGKEATDGDAVEVAPTPEGVSAPSSSVAGKNGQITGLVQVTTVKSVEISEDRVVRFKTPSDIDNDDGDVAKSIENAHLSEEVNGTPEYGNEDENVSTIHEAEDNSDDDDDELEHPGEASIGRKLWTFFTT</sequence>
<name>A0A7N2KK67_QUELO</name>
<feature type="compositionally biased region" description="Acidic residues" evidence="1">
    <location>
        <begin position="123"/>
        <end position="132"/>
    </location>
</feature>
<proteinExistence type="predicted"/>
<dbReference type="Gramene" id="QL01p000940:mrna">
    <property type="protein sequence ID" value="QL01p000940:mrna"/>
    <property type="gene ID" value="QL01p000940"/>
</dbReference>
<reference evidence="2" key="2">
    <citation type="submission" date="2021-01" db="UniProtKB">
        <authorList>
            <consortium name="EnsemblPlants"/>
        </authorList>
    </citation>
    <scope>IDENTIFICATION</scope>
</reference>